<evidence type="ECO:0000256" key="7">
    <source>
        <dbReference type="SAM" id="MobiDB-lite"/>
    </source>
</evidence>
<dbReference type="Proteomes" id="UP000007517">
    <property type="component" value="Chromosome"/>
</dbReference>
<evidence type="ECO:0000313" key="10">
    <source>
        <dbReference type="EMBL" id="CCG03479.1"/>
    </source>
</evidence>
<name>H6RIT7_BLASD</name>
<feature type="transmembrane region" description="Helical" evidence="8">
    <location>
        <begin position="198"/>
        <end position="217"/>
    </location>
</feature>
<dbReference type="InterPro" id="IPR011701">
    <property type="entry name" value="MFS"/>
</dbReference>
<keyword evidence="6 8" id="KW-0472">Membrane</keyword>
<evidence type="ECO:0000256" key="2">
    <source>
        <dbReference type="ARBA" id="ARBA00022448"/>
    </source>
</evidence>
<dbReference type="GO" id="GO:0022857">
    <property type="term" value="F:transmembrane transporter activity"/>
    <property type="evidence" value="ECO:0007669"/>
    <property type="project" value="InterPro"/>
</dbReference>
<dbReference type="RefSeq" id="WP_014376362.1">
    <property type="nucleotide sequence ID" value="NC_016943.1"/>
</dbReference>
<feature type="transmembrane region" description="Helical" evidence="8">
    <location>
        <begin position="360"/>
        <end position="379"/>
    </location>
</feature>
<protein>
    <submittedName>
        <fullName evidence="10">Permease of the major facilitator superfamily</fullName>
    </submittedName>
</protein>
<dbReference type="PANTHER" id="PTHR42718">
    <property type="entry name" value="MAJOR FACILITATOR SUPERFAMILY MULTIDRUG TRANSPORTER MFSC"/>
    <property type="match status" value="1"/>
</dbReference>
<dbReference type="Gene3D" id="1.20.1250.20">
    <property type="entry name" value="MFS general substrate transporter like domains"/>
    <property type="match status" value="2"/>
</dbReference>
<feature type="transmembrane region" description="Helical" evidence="8">
    <location>
        <begin position="303"/>
        <end position="322"/>
    </location>
</feature>
<keyword evidence="5 8" id="KW-1133">Transmembrane helix</keyword>
<dbReference type="Pfam" id="PF07690">
    <property type="entry name" value="MFS_1"/>
    <property type="match status" value="1"/>
</dbReference>
<reference evidence="11" key="2">
    <citation type="submission" date="2012-02" db="EMBL/GenBank/DDBJ databases">
        <title>Complete genome sequence of Blastococcus saxobsidens strain DD2.</title>
        <authorList>
            <person name="Genoscope."/>
        </authorList>
    </citation>
    <scope>NUCLEOTIDE SEQUENCE [LARGE SCALE GENOMIC DNA]</scope>
    <source>
        <strain evidence="11">DD2</strain>
    </source>
</reference>
<feature type="transmembrane region" description="Helical" evidence="8">
    <location>
        <begin position="111"/>
        <end position="134"/>
    </location>
</feature>
<dbReference type="PANTHER" id="PTHR42718:SF46">
    <property type="entry name" value="BLR6921 PROTEIN"/>
    <property type="match status" value="1"/>
</dbReference>
<feature type="transmembrane region" description="Helical" evidence="8">
    <location>
        <begin position="238"/>
        <end position="261"/>
    </location>
</feature>
<dbReference type="InterPro" id="IPR036259">
    <property type="entry name" value="MFS_trans_sf"/>
</dbReference>
<accession>H6RIT7</accession>
<proteinExistence type="predicted"/>
<evidence type="ECO:0000256" key="1">
    <source>
        <dbReference type="ARBA" id="ARBA00004651"/>
    </source>
</evidence>
<keyword evidence="3" id="KW-1003">Cell membrane</keyword>
<evidence type="ECO:0000313" key="11">
    <source>
        <dbReference type="Proteomes" id="UP000007517"/>
    </source>
</evidence>
<dbReference type="PROSITE" id="PS50850">
    <property type="entry name" value="MFS"/>
    <property type="match status" value="1"/>
</dbReference>
<gene>
    <name evidence="10" type="ordered locus">BLASA_2602</name>
</gene>
<feature type="region of interest" description="Disordered" evidence="7">
    <location>
        <begin position="1"/>
        <end position="35"/>
    </location>
</feature>
<dbReference type="HOGENOM" id="CLU_001265_63_2_11"/>
<dbReference type="AlphaFoldDB" id="H6RIT7"/>
<keyword evidence="4 8" id="KW-0812">Transmembrane</keyword>
<evidence type="ECO:0000256" key="5">
    <source>
        <dbReference type="ARBA" id="ARBA00022989"/>
    </source>
</evidence>
<dbReference type="KEGG" id="bsd:BLASA_2602"/>
<dbReference type="CDD" id="cd06174">
    <property type="entry name" value="MFS"/>
    <property type="match status" value="1"/>
</dbReference>
<feature type="transmembrane region" description="Helical" evidence="8">
    <location>
        <begin position="78"/>
        <end position="99"/>
    </location>
</feature>
<feature type="compositionally biased region" description="Basic and acidic residues" evidence="7">
    <location>
        <begin position="9"/>
        <end position="18"/>
    </location>
</feature>
<dbReference type="eggNOG" id="COG2814">
    <property type="taxonomic scope" value="Bacteria"/>
</dbReference>
<feature type="transmembrane region" description="Helical" evidence="8">
    <location>
        <begin position="170"/>
        <end position="192"/>
    </location>
</feature>
<feature type="domain" description="Major facilitator superfamily (MFS) profile" evidence="9">
    <location>
        <begin position="42"/>
        <end position="423"/>
    </location>
</feature>
<evidence type="ECO:0000259" key="9">
    <source>
        <dbReference type="PROSITE" id="PS50850"/>
    </source>
</evidence>
<feature type="transmembrane region" description="Helical" evidence="8">
    <location>
        <begin position="273"/>
        <end position="296"/>
    </location>
</feature>
<feature type="transmembrane region" description="Helical" evidence="8">
    <location>
        <begin position="334"/>
        <end position="353"/>
    </location>
</feature>
<evidence type="ECO:0000256" key="3">
    <source>
        <dbReference type="ARBA" id="ARBA00022475"/>
    </source>
</evidence>
<feature type="transmembrane region" description="Helical" evidence="8">
    <location>
        <begin position="140"/>
        <end position="158"/>
    </location>
</feature>
<dbReference type="InterPro" id="IPR020846">
    <property type="entry name" value="MFS_dom"/>
</dbReference>
<organism evidence="10 11">
    <name type="scientific">Blastococcus saxobsidens (strain DD2)</name>
    <dbReference type="NCBI Taxonomy" id="1146883"/>
    <lineage>
        <taxon>Bacteria</taxon>
        <taxon>Bacillati</taxon>
        <taxon>Actinomycetota</taxon>
        <taxon>Actinomycetes</taxon>
        <taxon>Geodermatophilales</taxon>
        <taxon>Geodermatophilaceae</taxon>
        <taxon>Blastococcus</taxon>
    </lineage>
</organism>
<keyword evidence="2" id="KW-0813">Transport</keyword>
<dbReference type="SUPFAM" id="SSF103473">
    <property type="entry name" value="MFS general substrate transporter"/>
    <property type="match status" value="1"/>
</dbReference>
<comment type="subcellular location">
    <subcellularLocation>
        <location evidence="1">Cell membrane</location>
        <topology evidence="1">Multi-pass membrane protein</topology>
    </subcellularLocation>
</comment>
<sequence>MRPGTTAWERQRQRDAGGRARRRAGRPGPGPGNGHGDTSWAAVLSLMAAGVIGAAQIGKGSAALPVLQLEFGLSSSGAAWFLSVVSAIGAVAGALLGWLGQAVGFRRQVLLGLLAIVVANLGGAAAGSAAWLMAARVGEGLGFVLVVLAAPPLLSEVAGRGHRRLVVGVWGVYMPLGAGLATLLVPAAITLLSWRSAWLIDAGVTALVLLAVGRWVPSTPARRPQGTGGLLQAVRSPGVLCLAVVFGCYAGQYLAVVGLLPTMLVDGGLSLEAAGLVTGMVFLANVPANLLGAFLLHRGVGRWWLIVAGGGWVAVTVWAVHAPELPLPVRIGSVVAYSLLVGVVPSALFSGVVGMSAGTASAGAAVGLLMQGSSLGQLLGPPLVVAVGSTVSTWTGRPVALLFLAAGVVAGGLLYRQLERPLSP</sequence>
<evidence type="ECO:0000256" key="6">
    <source>
        <dbReference type="ARBA" id="ARBA00023136"/>
    </source>
</evidence>
<evidence type="ECO:0000256" key="4">
    <source>
        <dbReference type="ARBA" id="ARBA00022692"/>
    </source>
</evidence>
<dbReference type="GO" id="GO:0005886">
    <property type="term" value="C:plasma membrane"/>
    <property type="evidence" value="ECO:0007669"/>
    <property type="project" value="UniProtKB-SubCell"/>
</dbReference>
<keyword evidence="11" id="KW-1185">Reference proteome</keyword>
<feature type="transmembrane region" description="Helical" evidence="8">
    <location>
        <begin position="399"/>
        <end position="415"/>
    </location>
</feature>
<dbReference type="EMBL" id="FO117623">
    <property type="protein sequence ID" value="CCG03479.1"/>
    <property type="molecule type" value="Genomic_DNA"/>
</dbReference>
<feature type="transmembrane region" description="Helical" evidence="8">
    <location>
        <begin position="40"/>
        <end position="58"/>
    </location>
</feature>
<evidence type="ECO:0000256" key="8">
    <source>
        <dbReference type="SAM" id="Phobius"/>
    </source>
</evidence>
<dbReference type="STRING" id="1146883.BLASA_2602"/>
<reference evidence="10 11" key="1">
    <citation type="journal article" date="2012" name="J. Bacteriol.">
        <title>Genome Sequence of Blastococcus saxobsidens DD2, a Stone-Inhabiting Bacterium.</title>
        <authorList>
            <person name="Chouaia B."/>
            <person name="Crotti E."/>
            <person name="Brusetti L."/>
            <person name="Daffonchio D."/>
            <person name="Essoussi I."/>
            <person name="Nouioui I."/>
            <person name="Sbissi I."/>
            <person name="Ghodhbane-Gtari F."/>
            <person name="Gtari M."/>
            <person name="Vacherie B."/>
            <person name="Barbe V."/>
            <person name="Medigue C."/>
            <person name="Gury J."/>
            <person name="Pujic P."/>
            <person name="Normand P."/>
        </authorList>
    </citation>
    <scope>NUCLEOTIDE SEQUENCE [LARGE SCALE GENOMIC DNA]</scope>
    <source>
        <strain evidence="10 11">DD2</strain>
    </source>
</reference>